<evidence type="ECO:0000313" key="2">
    <source>
        <dbReference type="EMBL" id="UNY47153.1"/>
    </source>
</evidence>
<keyword evidence="1" id="KW-0812">Transmembrane</keyword>
<dbReference type="EMBL" id="OM638103">
    <property type="protein sequence ID" value="UNY47153.1"/>
    <property type="molecule type" value="Genomic_DNA"/>
</dbReference>
<keyword evidence="1" id="KW-0472">Membrane</keyword>
<name>A0AAE9K855_9CAUD</name>
<reference evidence="2 3" key="1">
    <citation type="submission" date="2022-02" db="EMBL/GenBank/DDBJ databases">
        <authorList>
            <person name="Tian F."/>
            <person name="Li J."/>
            <person name="Li F."/>
            <person name="Tong Y."/>
        </authorList>
    </citation>
    <scope>NUCLEOTIDE SEQUENCE [LARGE SCALE GENOMIC DNA]</scope>
</reference>
<proteinExistence type="predicted"/>
<keyword evidence="3" id="KW-1185">Reference proteome</keyword>
<organism evidence="2 3">
    <name type="scientific">Cronobacter phage LPCS28</name>
    <dbReference type="NCBI Taxonomy" id="2924885"/>
    <lineage>
        <taxon>Viruses</taxon>
        <taxon>Duplodnaviria</taxon>
        <taxon>Heunggongvirae</taxon>
        <taxon>Uroviricota</taxon>
        <taxon>Caudoviricetes</taxon>
        <taxon>Pantevenvirales</taxon>
        <taxon>Straboviridae</taxon>
        <taxon>Nanhuvirus</taxon>
        <taxon>Nanhuvirus LPCS28</taxon>
    </lineage>
</organism>
<evidence type="ECO:0000313" key="3">
    <source>
        <dbReference type="Proteomes" id="UP000832072"/>
    </source>
</evidence>
<keyword evidence="1" id="KW-1133">Transmembrane helix</keyword>
<dbReference type="Proteomes" id="UP000832072">
    <property type="component" value="Segment"/>
</dbReference>
<sequence>MATLNAERKAKIVNRIQLGAVILFAIVACMNVG</sequence>
<gene>
    <name evidence="2" type="ORF">EHEKIMEA_00271</name>
</gene>
<protein>
    <submittedName>
        <fullName evidence="2">Uncharacterized protein</fullName>
    </submittedName>
</protein>
<feature type="transmembrane region" description="Helical" evidence="1">
    <location>
        <begin position="12"/>
        <end position="32"/>
    </location>
</feature>
<evidence type="ECO:0000256" key="1">
    <source>
        <dbReference type="SAM" id="Phobius"/>
    </source>
</evidence>
<accession>A0AAE9K855</accession>